<gene>
    <name evidence="1" type="ORF">LPLAT_LOCUS13747</name>
</gene>
<reference evidence="1" key="1">
    <citation type="submission" date="2024-04" db="EMBL/GenBank/DDBJ databases">
        <authorList>
            <consortium name="Molecular Ecology Group"/>
        </authorList>
    </citation>
    <scope>NUCLEOTIDE SEQUENCE</scope>
</reference>
<dbReference type="Proteomes" id="UP001497644">
    <property type="component" value="Unassembled WGS sequence"/>
</dbReference>
<evidence type="ECO:0000313" key="2">
    <source>
        <dbReference type="Proteomes" id="UP001497644"/>
    </source>
</evidence>
<evidence type="ECO:0000313" key="1">
    <source>
        <dbReference type="EMBL" id="CAL1672952.1"/>
    </source>
</evidence>
<keyword evidence="2" id="KW-1185">Reference proteome</keyword>
<accession>A0AAV2N0L2</accession>
<comment type="caution">
    <text evidence="1">The sequence shown here is derived from an EMBL/GenBank/DDBJ whole genome shotgun (WGS) entry which is preliminary data.</text>
</comment>
<dbReference type="AlphaFoldDB" id="A0AAV2N0L2"/>
<dbReference type="EMBL" id="CAXIPU020001214">
    <property type="protein sequence ID" value="CAL1672952.1"/>
    <property type="molecule type" value="Genomic_DNA"/>
</dbReference>
<proteinExistence type="predicted"/>
<protein>
    <submittedName>
        <fullName evidence="1">Uncharacterized protein</fullName>
    </submittedName>
</protein>
<name>A0AAV2N0L2_9HYME</name>
<sequence>MPSLHVQVLLHLRKHPEQNCEEVYGLHTTLQQIAKLTDLKHFLSLKYHLHESNLNYHFPHKKMYSFHNLAPLTQQKLKMVQLQWLGNYACSVNAF</sequence>
<organism evidence="1 2">
    <name type="scientific">Lasius platythorax</name>
    <dbReference type="NCBI Taxonomy" id="488582"/>
    <lineage>
        <taxon>Eukaryota</taxon>
        <taxon>Metazoa</taxon>
        <taxon>Ecdysozoa</taxon>
        <taxon>Arthropoda</taxon>
        <taxon>Hexapoda</taxon>
        <taxon>Insecta</taxon>
        <taxon>Pterygota</taxon>
        <taxon>Neoptera</taxon>
        <taxon>Endopterygota</taxon>
        <taxon>Hymenoptera</taxon>
        <taxon>Apocrita</taxon>
        <taxon>Aculeata</taxon>
        <taxon>Formicoidea</taxon>
        <taxon>Formicidae</taxon>
        <taxon>Formicinae</taxon>
        <taxon>Lasius</taxon>
        <taxon>Lasius</taxon>
    </lineage>
</organism>